<dbReference type="RefSeq" id="XP_005768332.1">
    <property type="nucleotide sequence ID" value="XM_005768275.1"/>
</dbReference>
<dbReference type="KEGG" id="ehx:EMIHUDRAFT_370511"/>
<protein>
    <recommendedName>
        <fullName evidence="4">BZIP domain-containing protein</fullName>
    </recommendedName>
</protein>
<dbReference type="PaxDb" id="2903-EOD15903"/>
<organism evidence="2 3">
    <name type="scientific">Emiliania huxleyi (strain CCMP1516)</name>
    <dbReference type="NCBI Taxonomy" id="280463"/>
    <lineage>
        <taxon>Eukaryota</taxon>
        <taxon>Haptista</taxon>
        <taxon>Haptophyta</taxon>
        <taxon>Prymnesiophyceae</taxon>
        <taxon>Isochrysidales</taxon>
        <taxon>Noelaerhabdaceae</taxon>
        <taxon>Emiliania</taxon>
    </lineage>
</organism>
<dbReference type="HOGENOM" id="CLU_1828964_0_0_1"/>
<accession>A0A0D3IXB8</accession>
<dbReference type="GeneID" id="17262052"/>
<reference evidence="2" key="2">
    <citation type="submission" date="2024-10" db="UniProtKB">
        <authorList>
            <consortium name="EnsemblProtists"/>
        </authorList>
    </citation>
    <scope>IDENTIFICATION</scope>
</reference>
<sequence length="141" mass="16339">MRVDALRFTSRLVAEREADNRMRLHQKRLRCIERGSSSTRLASEPHRATDALARHAAATRRVAEAREQRISTENRMLEERRRALGCAALRERERERQLCSNRARAEGAAARERKAARAALAEENERLRQRLGRVRPSFSRP</sequence>
<proteinExistence type="predicted"/>
<dbReference type="AlphaFoldDB" id="A0A0D3IXB8"/>
<name>A0A0D3IXB8_EMIH1</name>
<dbReference type="EnsemblProtists" id="EOD15903">
    <property type="protein sequence ID" value="EOD15903"/>
    <property type="gene ID" value="EMIHUDRAFT_370511"/>
</dbReference>
<evidence type="ECO:0008006" key="4">
    <source>
        <dbReference type="Google" id="ProtNLM"/>
    </source>
</evidence>
<reference evidence="3" key="1">
    <citation type="journal article" date="2013" name="Nature">
        <title>Pan genome of the phytoplankton Emiliania underpins its global distribution.</title>
        <authorList>
            <person name="Read B.A."/>
            <person name="Kegel J."/>
            <person name="Klute M.J."/>
            <person name="Kuo A."/>
            <person name="Lefebvre S.C."/>
            <person name="Maumus F."/>
            <person name="Mayer C."/>
            <person name="Miller J."/>
            <person name="Monier A."/>
            <person name="Salamov A."/>
            <person name="Young J."/>
            <person name="Aguilar M."/>
            <person name="Claverie J.M."/>
            <person name="Frickenhaus S."/>
            <person name="Gonzalez K."/>
            <person name="Herman E.K."/>
            <person name="Lin Y.C."/>
            <person name="Napier J."/>
            <person name="Ogata H."/>
            <person name="Sarno A.F."/>
            <person name="Shmutz J."/>
            <person name="Schroeder D."/>
            <person name="de Vargas C."/>
            <person name="Verret F."/>
            <person name="von Dassow P."/>
            <person name="Valentin K."/>
            <person name="Van de Peer Y."/>
            <person name="Wheeler G."/>
            <person name="Dacks J.B."/>
            <person name="Delwiche C.F."/>
            <person name="Dyhrman S.T."/>
            <person name="Glockner G."/>
            <person name="John U."/>
            <person name="Richards T."/>
            <person name="Worden A.Z."/>
            <person name="Zhang X."/>
            <person name="Grigoriev I.V."/>
            <person name="Allen A.E."/>
            <person name="Bidle K."/>
            <person name="Borodovsky M."/>
            <person name="Bowler C."/>
            <person name="Brownlee C."/>
            <person name="Cock J.M."/>
            <person name="Elias M."/>
            <person name="Gladyshev V.N."/>
            <person name="Groth M."/>
            <person name="Guda C."/>
            <person name="Hadaegh A."/>
            <person name="Iglesias-Rodriguez M.D."/>
            <person name="Jenkins J."/>
            <person name="Jones B.M."/>
            <person name="Lawson T."/>
            <person name="Leese F."/>
            <person name="Lindquist E."/>
            <person name="Lobanov A."/>
            <person name="Lomsadze A."/>
            <person name="Malik S.B."/>
            <person name="Marsh M.E."/>
            <person name="Mackinder L."/>
            <person name="Mock T."/>
            <person name="Mueller-Roeber B."/>
            <person name="Pagarete A."/>
            <person name="Parker M."/>
            <person name="Probert I."/>
            <person name="Quesneville H."/>
            <person name="Raines C."/>
            <person name="Rensing S.A."/>
            <person name="Riano-Pachon D.M."/>
            <person name="Richier S."/>
            <person name="Rokitta S."/>
            <person name="Shiraiwa Y."/>
            <person name="Soanes D.M."/>
            <person name="van der Giezen M."/>
            <person name="Wahlund T.M."/>
            <person name="Williams B."/>
            <person name="Wilson W."/>
            <person name="Wolfe G."/>
            <person name="Wurch L.L."/>
        </authorList>
    </citation>
    <scope>NUCLEOTIDE SEQUENCE</scope>
</reference>
<evidence type="ECO:0000313" key="3">
    <source>
        <dbReference type="Proteomes" id="UP000013827"/>
    </source>
</evidence>
<dbReference type="Proteomes" id="UP000013827">
    <property type="component" value="Unassembled WGS sequence"/>
</dbReference>
<keyword evidence="3" id="KW-1185">Reference proteome</keyword>
<evidence type="ECO:0000313" key="2">
    <source>
        <dbReference type="EnsemblProtists" id="EOD15903"/>
    </source>
</evidence>
<feature type="coiled-coil region" evidence="1">
    <location>
        <begin position="48"/>
        <end position="82"/>
    </location>
</feature>
<evidence type="ECO:0000256" key="1">
    <source>
        <dbReference type="SAM" id="Coils"/>
    </source>
</evidence>
<keyword evidence="1" id="KW-0175">Coiled coil</keyword>